<dbReference type="AlphaFoldDB" id="A0A0P7U5I0"/>
<keyword evidence="5" id="KW-0970">Cilium biogenesis/degradation</keyword>
<dbReference type="EMBL" id="JARO02008549">
    <property type="protein sequence ID" value="KPP62583.1"/>
    <property type="molecule type" value="Genomic_DNA"/>
</dbReference>
<comment type="caution">
    <text evidence="10">The sequence shown here is derived from an EMBL/GenBank/DDBJ whole genome shotgun (WGS) entry which is preliminary data.</text>
</comment>
<dbReference type="PANTHER" id="PTHR21442:SF0">
    <property type="entry name" value="CILIA- AND FLAGELLA-ASSOCIATED PROTEIN 206"/>
    <property type="match status" value="1"/>
</dbReference>
<evidence type="ECO:0000313" key="11">
    <source>
        <dbReference type="Proteomes" id="UP000034805"/>
    </source>
</evidence>
<keyword evidence="8" id="KW-0966">Cell projection</keyword>
<comment type="function">
    <text evidence="9">Essential for sperm motility and is involved in the regulation of the beating frequency of motile cilia on the epithelial cells of the respiratory tract. Required for the establishment of radial spokes in sperm flagella.</text>
</comment>
<dbReference type="GO" id="GO:1901317">
    <property type="term" value="P:regulation of flagellated sperm motility"/>
    <property type="evidence" value="ECO:0007669"/>
    <property type="project" value="TreeGrafter"/>
</dbReference>
<keyword evidence="6" id="KW-0969">Cilium</keyword>
<dbReference type="STRING" id="113540.ENSSFOP00015034550"/>
<reference evidence="10 11" key="1">
    <citation type="submission" date="2015-08" db="EMBL/GenBank/DDBJ databases">
        <title>The genome of the Asian arowana (Scleropages formosus).</title>
        <authorList>
            <person name="Tan M.H."/>
            <person name="Gan H.M."/>
            <person name="Croft L.J."/>
            <person name="Austin C.M."/>
        </authorList>
    </citation>
    <scope>NUCLEOTIDE SEQUENCE [LARGE SCALE GENOMIC DNA]</scope>
    <source>
        <strain evidence="10">Aro1</strain>
    </source>
</reference>
<dbReference type="Pfam" id="PF12018">
    <property type="entry name" value="FAP206"/>
    <property type="match status" value="1"/>
</dbReference>
<sequence length="632" mass="71915">LSTVGVKLFRMSRAQAEGVIKKIIREIVQECVRRSHSVSDTLVAFMIKAVVLDPINQFNVDRPLTKQDVRRLTQLCVDRLVDQRSPSVDTIKMQVYFDMNYTSQRELREEHEHLLLAKLSPVVCEITETRAKTHQALDGLYRKIVSYILLRSGMGSPTNLSTVRETTAALRSVFPQSELGTFMSLMKRDKEQQLVELTRIVTGIRLFNKNTGKGGEDVDDLPEILNEALPICSMYIESELGTSRNLAYQYTAILENFQRAGAGARGYIFPPDLLKQALYNVRQHEAFLNIILADVILCAKRVETLQADLHSEMEELKATVQSRAAVPTAQVFPRFTALAKLWSGFQDEMIFLSVLNNMVTSLKSFLASQSQLLPEDQVSILLEGMEVKSDEQRLKESAENHMDPSEFENQEWLFPETTANFDKLPFEYKGMCAYTLVKDGSLLPGNPSIGILKHRNKFYIFSSKEAACDFAANPDENIEQLAEIVRRSPELIQLLDLHHQFVCITPYSETESEERLLVKPITMCDSCTQTDTHPVESNIVKSYEWNEWELRRKAIKLANLRRKVTHSMQTNLSHMRRDNVSQVYLPRDTACQTKKEGTSNVPQPQVYLAGLRGGETKTTHFIKTNLTRPADE</sequence>
<dbReference type="PANTHER" id="PTHR21442">
    <property type="entry name" value="CILIA- AND FLAGELLA-ASSOCIATED PROTEIN 206"/>
    <property type="match status" value="1"/>
</dbReference>
<evidence type="ECO:0000256" key="3">
    <source>
        <dbReference type="ARBA" id="ARBA00021602"/>
    </source>
</evidence>
<feature type="non-terminal residue" evidence="10">
    <location>
        <position position="1"/>
    </location>
</feature>
<evidence type="ECO:0000256" key="5">
    <source>
        <dbReference type="ARBA" id="ARBA00022794"/>
    </source>
</evidence>
<protein>
    <recommendedName>
        <fullName evidence="3">Cilia- and flagella-associated protein 206</fullName>
    </recommendedName>
</protein>
<keyword evidence="7" id="KW-0206">Cytoskeleton</keyword>
<evidence type="ECO:0000256" key="7">
    <source>
        <dbReference type="ARBA" id="ARBA00023212"/>
    </source>
</evidence>
<evidence type="ECO:0000256" key="4">
    <source>
        <dbReference type="ARBA" id="ARBA00022490"/>
    </source>
</evidence>
<keyword evidence="4" id="KW-0963">Cytoplasm</keyword>
<gene>
    <name evidence="10" type="ORF">Z043_119224</name>
</gene>
<evidence type="ECO:0000256" key="9">
    <source>
        <dbReference type="ARBA" id="ARBA00045321"/>
    </source>
</evidence>
<evidence type="ECO:0000256" key="6">
    <source>
        <dbReference type="ARBA" id="ARBA00023069"/>
    </source>
</evidence>
<comment type="similarity">
    <text evidence="2">Belongs to the CFAP206 family.</text>
</comment>
<dbReference type="InterPro" id="IPR021897">
    <property type="entry name" value="FAP206"/>
</dbReference>
<proteinExistence type="inferred from homology"/>
<name>A0A0P7U5I0_SCLFO</name>
<dbReference type="GO" id="GO:0003356">
    <property type="term" value="P:regulation of cilium beat frequency"/>
    <property type="evidence" value="ECO:0007669"/>
    <property type="project" value="TreeGrafter"/>
</dbReference>
<accession>A0A0P7U5I0</accession>
<evidence type="ECO:0000256" key="1">
    <source>
        <dbReference type="ARBA" id="ARBA00004430"/>
    </source>
</evidence>
<comment type="subcellular location">
    <subcellularLocation>
        <location evidence="1">Cytoplasm</location>
        <location evidence="1">Cytoskeleton</location>
        <location evidence="1">Cilium axoneme</location>
    </subcellularLocation>
</comment>
<evidence type="ECO:0000256" key="8">
    <source>
        <dbReference type="ARBA" id="ARBA00023273"/>
    </source>
</evidence>
<dbReference type="GO" id="GO:0007288">
    <property type="term" value="P:sperm axoneme assembly"/>
    <property type="evidence" value="ECO:0007669"/>
    <property type="project" value="TreeGrafter"/>
</dbReference>
<dbReference type="GO" id="GO:0005930">
    <property type="term" value="C:axoneme"/>
    <property type="evidence" value="ECO:0007669"/>
    <property type="project" value="UniProtKB-SubCell"/>
</dbReference>
<evidence type="ECO:0000256" key="2">
    <source>
        <dbReference type="ARBA" id="ARBA00010500"/>
    </source>
</evidence>
<dbReference type="GO" id="GO:0036064">
    <property type="term" value="C:ciliary basal body"/>
    <property type="evidence" value="ECO:0007669"/>
    <property type="project" value="TreeGrafter"/>
</dbReference>
<evidence type="ECO:0000313" key="10">
    <source>
        <dbReference type="EMBL" id="KPP62583.1"/>
    </source>
</evidence>
<dbReference type="Proteomes" id="UP000034805">
    <property type="component" value="Unassembled WGS sequence"/>
</dbReference>
<organism evidence="10 11">
    <name type="scientific">Scleropages formosus</name>
    <name type="common">Asian bonytongue</name>
    <name type="synonym">Osteoglossum formosum</name>
    <dbReference type="NCBI Taxonomy" id="113540"/>
    <lineage>
        <taxon>Eukaryota</taxon>
        <taxon>Metazoa</taxon>
        <taxon>Chordata</taxon>
        <taxon>Craniata</taxon>
        <taxon>Vertebrata</taxon>
        <taxon>Euteleostomi</taxon>
        <taxon>Actinopterygii</taxon>
        <taxon>Neopterygii</taxon>
        <taxon>Teleostei</taxon>
        <taxon>Osteoglossocephala</taxon>
        <taxon>Osteoglossomorpha</taxon>
        <taxon>Osteoglossiformes</taxon>
        <taxon>Osteoglossidae</taxon>
        <taxon>Scleropages</taxon>
    </lineage>
</organism>